<sequence>MTAAQGRRMSAAAADDAVEAITDRLSGAGLLPPGASFDRDAFHALRGRVRRSFHVPQTSITPIMARLLFAVGDAYAPHRLLVIGSYYGNTLVWLAGRALLDGRGGEYVGADIDAAACAGARRNFAALDGRVGVRIEERDGREVLETAADWDLLLLDADDPATRKAVYLPLLQAALPRTVPGALVLAHDTAMPLFAEQLLGYKEAVADRDVFRACAHLPVDECGLDVSVVGAPSRNRTEEPI</sequence>
<keyword evidence="2" id="KW-1185">Reference proteome</keyword>
<dbReference type="EMBL" id="JROO01000015">
    <property type="protein sequence ID" value="KIH99131.1"/>
    <property type="molecule type" value="Genomic_DNA"/>
</dbReference>
<organism evidence="1 2">
    <name type="scientific">Streptomonospora alba</name>
    <dbReference type="NCBI Taxonomy" id="183763"/>
    <lineage>
        <taxon>Bacteria</taxon>
        <taxon>Bacillati</taxon>
        <taxon>Actinomycetota</taxon>
        <taxon>Actinomycetes</taxon>
        <taxon>Streptosporangiales</taxon>
        <taxon>Nocardiopsidaceae</taxon>
        <taxon>Streptomonospora</taxon>
    </lineage>
</organism>
<dbReference type="AlphaFoldDB" id="A0A0C2JCI4"/>
<dbReference type="Gene3D" id="3.40.50.150">
    <property type="entry name" value="Vaccinia Virus protein VP39"/>
    <property type="match status" value="1"/>
</dbReference>
<dbReference type="OrthoDB" id="9799672at2"/>
<dbReference type="InterPro" id="IPR029063">
    <property type="entry name" value="SAM-dependent_MTases_sf"/>
</dbReference>
<protein>
    <recommendedName>
        <fullName evidence="3">Methyltransferase</fullName>
    </recommendedName>
</protein>
<proteinExistence type="predicted"/>
<dbReference type="STRING" id="183763.LP52_09160"/>
<evidence type="ECO:0008006" key="3">
    <source>
        <dbReference type="Google" id="ProtNLM"/>
    </source>
</evidence>
<dbReference type="Proteomes" id="UP000031675">
    <property type="component" value="Unassembled WGS sequence"/>
</dbReference>
<evidence type="ECO:0000313" key="2">
    <source>
        <dbReference type="Proteomes" id="UP000031675"/>
    </source>
</evidence>
<comment type="caution">
    <text evidence="1">The sequence shown here is derived from an EMBL/GenBank/DDBJ whole genome shotgun (WGS) entry which is preliminary data.</text>
</comment>
<dbReference type="RefSeq" id="WP_157036284.1">
    <property type="nucleotide sequence ID" value="NZ_JROO01000015.1"/>
</dbReference>
<accession>A0A0C2JCI4</accession>
<reference evidence="2" key="1">
    <citation type="journal article" date="2015" name="Chem. Biol.">
        <title>Structure, bioactivity, and resistance mechanism of streptomonomicin, an unusual lasso Peptide from an understudied halophilic actinomycete.</title>
        <authorList>
            <person name="Metelev M."/>
            <person name="Tietz J.I."/>
            <person name="Melby J.O."/>
            <person name="Blair P.M."/>
            <person name="Zhu L."/>
            <person name="Livnat I."/>
            <person name="Severinov K."/>
            <person name="Mitchell D.A."/>
        </authorList>
    </citation>
    <scope>NUCLEOTIDE SEQUENCE [LARGE SCALE GENOMIC DNA]</scope>
    <source>
        <strain evidence="2">YIM 90003</strain>
    </source>
</reference>
<name>A0A0C2JCI4_9ACTN</name>
<dbReference type="Pfam" id="PF13578">
    <property type="entry name" value="Methyltransf_24"/>
    <property type="match status" value="1"/>
</dbReference>
<dbReference type="SUPFAM" id="SSF53335">
    <property type="entry name" value="S-adenosyl-L-methionine-dependent methyltransferases"/>
    <property type="match status" value="1"/>
</dbReference>
<gene>
    <name evidence="1" type="ORF">LP52_09160</name>
</gene>
<evidence type="ECO:0000313" key="1">
    <source>
        <dbReference type="EMBL" id="KIH99131.1"/>
    </source>
</evidence>